<evidence type="ECO:0000313" key="3">
    <source>
        <dbReference type="Proteomes" id="UP000188320"/>
    </source>
</evidence>
<protein>
    <submittedName>
        <fullName evidence="2">Uncharacterized protein</fullName>
    </submittedName>
</protein>
<feature type="compositionally biased region" description="Basic and acidic residues" evidence="1">
    <location>
        <begin position="62"/>
        <end position="72"/>
    </location>
</feature>
<evidence type="ECO:0000256" key="1">
    <source>
        <dbReference type="SAM" id="MobiDB-lite"/>
    </source>
</evidence>
<feature type="region of interest" description="Disordered" evidence="1">
    <location>
        <begin position="1"/>
        <end position="72"/>
    </location>
</feature>
<feature type="compositionally biased region" description="Basic and acidic residues" evidence="1">
    <location>
        <begin position="21"/>
        <end position="30"/>
    </location>
</feature>
<accession>A0A1R1PT38</accession>
<feature type="compositionally biased region" description="Basic and acidic residues" evidence="1">
    <location>
        <begin position="38"/>
        <end position="54"/>
    </location>
</feature>
<evidence type="ECO:0000313" key="2">
    <source>
        <dbReference type="EMBL" id="OMH84117.1"/>
    </source>
</evidence>
<reference evidence="3" key="1">
    <citation type="submission" date="2017-01" db="EMBL/GenBank/DDBJ databases">
        <authorList>
            <person name="Wang Y."/>
            <person name="White M."/>
            <person name="Kvist S."/>
            <person name="Moncalvo J.-M."/>
        </authorList>
    </citation>
    <scope>NUCLEOTIDE SEQUENCE [LARGE SCALE GENOMIC DNA]</scope>
    <source>
        <strain evidence="3">COL-18-3</strain>
    </source>
</reference>
<dbReference type="Proteomes" id="UP000188320">
    <property type="component" value="Unassembled WGS sequence"/>
</dbReference>
<sequence>MEIQQARRGTNREYGYTRHPRYTDSYEKPNDYGSRYNIPEKRQRLYDDRREYINRDGASSGSDRRGENKSVDFVAKSEKVENSVSDHADRQIKYRSMLIKDLGQYPYDVEEFFQHLSPRYANEDESVLRAPTTASEHAMKKVNEFSEIGKLNFKYEETVELAELDSELKLIGDEVRRLRTISELVVDDSNGRLGDIKVLTEAKYASRSYQFGGSNASTSAFNPGA</sequence>
<keyword evidence="3" id="KW-1185">Reference proteome</keyword>
<organism evidence="2 3">
    <name type="scientific">Zancudomyces culisetae</name>
    <name type="common">Gut fungus</name>
    <name type="synonym">Smittium culisetae</name>
    <dbReference type="NCBI Taxonomy" id="1213189"/>
    <lineage>
        <taxon>Eukaryota</taxon>
        <taxon>Fungi</taxon>
        <taxon>Fungi incertae sedis</taxon>
        <taxon>Zoopagomycota</taxon>
        <taxon>Kickxellomycotina</taxon>
        <taxon>Harpellomycetes</taxon>
        <taxon>Harpellales</taxon>
        <taxon>Legeriomycetaceae</taxon>
        <taxon>Zancudomyces</taxon>
    </lineage>
</organism>
<gene>
    <name evidence="2" type="ORF">AX774_g2368</name>
</gene>
<dbReference type="AlphaFoldDB" id="A0A1R1PT38"/>
<comment type="caution">
    <text evidence="2">The sequence shown here is derived from an EMBL/GenBank/DDBJ whole genome shotgun (WGS) entry which is preliminary data.</text>
</comment>
<name>A0A1R1PT38_ZANCU</name>
<proteinExistence type="predicted"/>
<dbReference type="EMBL" id="LSSK01000249">
    <property type="protein sequence ID" value="OMH84117.1"/>
    <property type="molecule type" value="Genomic_DNA"/>
</dbReference>